<evidence type="ECO:0000313" key="1">
    <source>
        <dbReference type="EMBL" id="KAF9519729.1"/>
    </source>
</evidence>
<dbReference type="Proteomes" id="UP000886523">
    <property type="component" value="Unassembled WGS sequence"/>
</dbReference>
<dbReference type="OrthoDB" id="2123952at2759"/>
<comment type="caution">
    <text evidence="1">The sequence shown here is derived from an EMBL/GenBank/DDBJ whole genome shotgun (WGS) entry which is preliminary data.</text>
</comment>
<name>A0A9P6E1L9_9AGAM</name>
<keyword evidence="2" id="KW-1185">Reference proteome</keyword>
<protein>
    <submittedName>
        <fullName evidence="1">Uncharacterized protein</fullName>
    </submittedName>
</protein>
<sequence length="104" mass="12268">MASSRMQGRLAYDRFQDLGNDYQSPDESGLEEFWTPTPDALAAHSYEMLNQPSVEFTRQMWWESLTRYYGGPRAHATRRITEDLSRLWVLITPISFIWAEIFRC</sequence>
<proteinExistence type="predicted"/>
<reference evidence="1" key="1">
    <citation type="journal article" date="2020" name="Nat. Commun.">
        <title>Large-scale genome sequencing of mycorrhizal fungi provides insights into the early evolution of symbiotic traits.</title>
        <authorList>
            <person name="Miyauchi S."/>
            <person name="Kiss E."/>
            <person name="Kuo A."/>
            <person name="Drula E."/>
            <person name="Kohler A."/>
            <person name="Sanchez-Garcia M."/>
            <person name="Morin E."/>
            <person name="Andreopoulos B."/>
            <person name="Barry K.W."/>
            <person name="Bonito G."/>
            <person name="Buee M."/>
            <person name="Carver A."/>
            <person name="Chen C."/>
            <person name="Cichocki N."/>
            <person name="Clum A."/>
            <person name="Culley D."/>
            <person name="Crous P.W."/>
            <person name="Fauchery L."/>
            <person name="Girlanda M."/>
            <person name="Hayes R.D."/>
            <person name="Keri Z."/>
            <person name="LaButti K."/>
            <person name="Lipzen A."/>
            <person name="Lombard V."/>
            <person name="Magnuson J."/>
            <person name="Maillard F."/>
            <person name="Murat C."/>
            <person name="Nolan M."/>
            <person name="Ohm R.A."/>
            <person name="Pangilinan J."/>
            <person name="Pereira M.F."/>
            <person name="Perotto S."/>
            <person name="Peter M."/>
            <person name="Pfister S."/>
            <person name="Riley R."/>
            <person name="Sitrit Y."/>
            <person name="Stielow J.B."/>
            <person name="Szollosi G."/>
            <person name="Zifcakova L."/>
            <person name="Stursova M."/>
            <person name="Spatafora J.W."/>
            <person name="Tedersoo L."/>
            <person name="Vaario L.M."/>
            <person name="Yamada A."/>
            <person name="Yan M."/>
            <person name="Wang P."/>
            <person name="Xu J."/>
            <person name="Bruns T."/>
            <person name="Baldrian P."/>
            <person name="Vilgalys R."/>
            <person name="Dunand C."/>
            <person name="Henrissat B."/>
            <person name="Grigoriev I.V."/>
            <person name="Hibbett D."/>
            <person name="Nagy L.G."/>
            <person name="Martin F.M."/>
        </authorList>
    </citation>
    <scope>NUCLEOTIDE SEQUENCE</scope>
    <source>
        <strain evidence="1">UP504</strain>
    </source>
</reference>
<organism evidence="1 2">
    <name type="scientific">Hydnum rufescens UP504</name>
    <dbReference type="NCBI Taxonomy" id="1448309"/>
    <lineage>
        <taxon>Eukaryota</taxon>
        <taxon>Fungi</taxon>
        <taxon>Dikarya</taxon>
        <taxon>Basidiomycota</taxon>
        <taxon>Agaricomycotina</taxon>
        <taxon>Agaricomycetes</taxon>
        <taxon>Cantharellales</taxon>
        <taxon>Hydnaceae</taxon>
        <taxon>Hydnum</taxon>
    </lineage>
</organism>
<dbReference type="EMBL" id="MU128916">
    <property type="protein sequence ID" value="KAF9519729.1"/>
    <property type="molecule type" value="Genomic_DNA"/>
</dbReference>
<accession>A0A9P6E1L9</accession>
<dbReference type="AlphaFoldDB" id="A0A9P6E1L9"/>
<gene>
    <name evidence="1" type="ORF">BS47DRAFT_1084398</name>
</gene>
<evidence type="ECO:0000313" key="2">
    <source>
        <dbReference type="Proteomes" id="UP000886523"/>
    </source>
</evidence>